<reference evidence="2" key="1">
    <citation type="submission" date="2023-03" db="UniProtKB">
        <authorList>
            <consortium name="EnsemblPlants"/>
        </authorList>
    </citation>
    <scope>IDENTIFICATION</scope>
</reference>
<dbReference type="AlphaFoldDB" id="A0A9I9D7S4"/>
<evidence type="ECO:0000256" key="1">
    <source>
        <dbReference type="SAM" id="MobiDB-lite"/>
    </source>
</evidence>
<feature type="compositionally biased region" description="Polar residues" evidence="1">
    <location>
        <begin position="44"/>
        <end position="55"/>
    </location>
</feature>
<feature type="region of interest" description="Disordered" evidence="1">
    <location>
        <begin position="1"/>
        <end position="55"/>
    </location>
</feature>
<evidence type="ECO:0000313" key="2">
    <source>
        <dbReference type="EnsemblPlants" id="MELO3C014300.2.1"/>
    </source>
</evidence>
<name>A0A9I9D7S4_CUCME</name>
<protein>
    <submittedName>
        <fullName evidence="2">Uncharacterized protein</fullName>
    </submittedName>
</protein>
<accession>A0A9I9D7S4</accession>
<proteinExistence type="predicted"/>
<sequence length="55" mass="6052">MDEGQKKMKSGVGMKNREEKDDGSDDDEDGTKRHADYSIGHSLHPQSSIALSFKG</sequence>
<dbReference type="EnsemblPlants" id="MELO3C014300.2.1">
    <property type="protein sequence ID" value="MELO3C014300.2.1"/>
    <property type="gene ID" value="MELO3C014300.2"/>
</dbReference>
<organism evidence="2">
    <name type="scientific">Cucumis melo</name>
    <name type="common">Muskmelon</name>
    <dbReference type="NCBI Taxonomy" id="3656"/>
    <lineage>
        <taxon>Eukaryota</taxon>
        <taxon>Viridiplantae</taxon>
        <taxon>Streptophyta</taxon>
        <taxon>Embryophyta</taxon>
        <taxon>Tracheophyta</taxon>
        <taxon>Spermatophyta</taxon>
        <taxon>Magnoliopsida</taxon>
        <taxon>eudicotyledons</taxon>
        <taxon>Gunneridae</taxon>
        <taxon>Pentapetalae</taxon>
        <taxon>rosids</taxon>
        <taxon>fabids</taxon>
        <taxon>Cucurbitales</taxon>
        <taxon>Cucurbitaceae</taxon>
        <taxon>Benincaseae</taxon>
        <taxon>Cucumis</taxon>
    </lineage>
</organism>
<dbReference type="Gramene" id="MELO3C014300.2.1">
    <property type="protein sequence ID" value="MELO3C014300.2.1"/>
    <property type="gene ID" value="MELO3C014300.2"/>
</dbReference>